<reference evidence="5" key="1">
    <citation type="journal article" date="2019" name="Int. J. Syst. Evol. Microbiol.">
        <title>The Global Catalogue of Microorganisms (GCM) 10K type strain sequencing project: providing services to taxonomists for standard genome sequencing and annotation.</title>
        <authorList>
            <consortium name="The Broad Institute Genomics Platform"/>
            <consortium name="The Broad Institute Genome Sequencing Center for Infectious Disease"/>
            <person name="Wu L."/>
            <person name="Ma J."/>
        </authorList>
    </citation>
    <scope>NUCLEOTIDE SEQUENCE [LARGE SCALE GENOMIC DNA]</scope>
    <source>
        <strain evidence="5">KCTC 42986</strain>
    </source>
</reference>
<dbReference type="Proteomes" id="UP001595530">
    <property type="component" value="Unassembled WGS sequence"/>
</dbReference>
<name>A0ABV7F255_9BURK</name>
<evidence type="ECO:0000256" key="1">
    <source>
        <dbReference type="SAM" id="MobiDB-lite"/>
    </source>
</evidence>
<dbReference type="PANTHER" id="PTHR36698:SF2">
    <property type="entry name" value="MCE_MLAD DOMAIN-CONTAINING PROTEIN"/>
    <property type="match status" value="1"/>
</dbReference>
<sequence length="309" mass="33326">MENKAHALMAGIFTLALLTAVVLIGLWLNRDREVRVPYEMATKLSVPGLNPQAAVRYRGLDVGKVDEIAFDPQVPGQILVHISVKPDTPITFSTYGTLGYQGVTGIAYIQLDDDGIGQERVVSNKNRIARIEMRPSLLDNLQSKGLQILQQTEELTKRFNTLLEAGNQKTMLTAFTDVSRAANEIEAIPKQLQPTLTQLPAIAKQAQQSLASLNTLSKDVSALSANLNTLTTSLQAPQGPIAQIGAMAASVDNDALPRINLLANEARSTVRTLNRTVDSFNQHPQSILFGNSAPQPGPGETGFSAPAPR</sequence>
<dbReference type="Pfam" id="PF02470">
    <property type="entry name" value="MlaD"/>
    <property type="match status" value="1"/>
</dbReference>
<dbReference type="EMBL" id="JBHRTP010000022">
    <property type="protein sequence ID" value="MFC3107907.1"/>
    <property type="molecule type" value="Genomic_DNA"/>
</dbReference>
<organism evidence="4 5">
    <name type="scientific">Undibacterium arcticum</name>
    <dbReference type="NCBI Taxonomy" id="1762892"/>
    <lineage>
        <taxon>Bacteria</taxon>
        <taxon>Pseudomonadati</taxon>
        <taxon>Pseudomonadota</taxon>
        <taxon>Betaproteobacteria</taxon>
        <taxon>Burkholderiales</taxon>
        <taxon>Oxalobacteraceae</taxon>
        <taxon>Undibacterium</taxon>
    </lineage>
</organism>
<evidence type="ECO:0000313" key="4">
    <source>
        <dbReference type="EMBL" id="MFC3107907.1"/>
    </source>
</evidence>
<evidence type="ECO:0000313" key="5">
    <source>
        <dbReference type="Proteomes" id="UP001595530"/>
    </source>
</evidence>
<keyword evidence="2" id="KW-0472">Membrane</keyword>
<feature type="domain" description="Mce/MlaD" evidence="3">
    <location>
        <begin position="45"/>
        <end position="112"/>
    </location>
</feature>
<comment type="caution">
    <text evidence="4">The sequence shown here is derived from an EMBL/GenBank/DDBJ whole genome shotgun (WGS) entry which is preliminary data.</text>
</comment>
<accession>A0ABV7F255</accession>
<protein>
    <submittedName>
        <fullName evidence="4">MlaD family protein</fullName>
    </submittedName>
</protein>
<dbReference type="RefSeq" id="WP_390322025.1">
    <property type="nucleotide sequence ID" value="NZ_JBHRTP010000022.1"/>
</dbReference>
<keyword evidence="5" id="KW-1185">Reference proteome</keyword>
<gene>
    <name evidence="4" type="ORF">ACFOFO_08025</name>
</gene>
<feature type="region of interest" description="Disordered" evidence="1">
    <location>
        <begin position="286"/>
        <end position="309"/>
    </location>
</feature>
<proteinExistence type="predicted"/>
<feature type="transmembrane region" description="Helical" evidence="2">
    <location>
        <begin position="6"/>
        <end position="28"/>
    </location>
</feature>
<dbReference type="InterPro" id="IPR003399">
    <property type="entry name" value="Mce/MlaD"/>
</dbReference>
<keyword evidence="2" id="KW-0812">Transmembrane</keyword>
<evidence type="ECO:0000256" key="2">
    <source>
        <dbReference type="SAM" id="Phobius"/>
    </source>
</evidence>
<evidence type="ECO:0000259" key="3">
    <source>
        <dbReference type="Pfam" id="PF02470"/>
    </source>
</evidence>
<keyword evidence="2" id="KW-1133">Transmembrane helix</keyword>
<dbReference type="PANTHER" id="PTHR36698">
    <property type="entry name" value="BLL5892 PROTEIN"/>
    <property type="match status" value="1"/>
</dbReference>